<protein>
    <submittedName>
        <fullName evidence="2">Uncharacterized protein</fullName>
    </submittedName>
</protein>
<feature type="transmembrane region" description="Helical" evidence="1">
    <location>
        <begin position="59"/>
        <end position="77"/>
    </location>
</feature>
<dbReference type="EMBL" id="AWSA01000009">
    <property type="protein sequence ID" value="EWT02621.1"/>
    <property type="molecule type" value="Genomic_DNA"/>
</dbReference>
<sequence length="153" mass="16787">MVREKGTPGLAHARSETSPWWAPWQLMALVAVTVANYVWQVPYYLHFYARFGKSPGGLTVPLLLTFVWFGVGAALLVTRRRGGVPVMVSFLVVEAVFYLVHNLTGAAGRDLLTSDGVLLVASVLGYVNAFAAIVFVVWLLRTRRRTQAVAPQG</sequence>
<feature type="transmembrane region" description="Helical" evidence="1">
    <location>
        <begin position="116"/>
        <end position="140"/>
    </location>
</feature>
<keyword evidence="1" id="KW-1133">Transmembrane helix</keyword>
<name>W9G8W7_9MICO</name>
<keyword evidence="1" id="KW-0472">Membrane</keyword>
<reference evidence="2 3" key="1">
    <citation type="submission" date="2013-08" db="EMBL/GenBank/DDBJ databases">
        <title>Intrasporangium oryzae NRRL B-24470.</title>
        <authorList>
            <person name="Liu H."/>
            <person name="Wang G."/>
        </authorList>
    </citation>
    <scope>NUCLEOTIDE SEQUENCE [LARGE SCALE GENOMIC DNA]</scope>
    <source>
        <strain evidence="2 3">NRRL B-24470</strain>
    </source>
</reference>
<feature type="transmembrane region" description="Helical" evidence="1">
    <location>
        <begin position="84"/>
        <end position="104"/>
    </location>
</feature>
<dbReference type="Proteomes" id="UP000019489">
    <property type="component" value="Unassembled WGS sequence"/>
</dbReference>
<evidence type="ECO:0000256" key="1">
    <source>
        <dbReference type="SAM" id="Phobius"/>
    </source>
</evidence>
<organism evidence="2 3">
    <name type="scientific">Intrasporangium oryzae NRRL B-24470</name>
    <dbReference type="NCBI Taxonomy" id="1386089"/>
    <lineage>
        <taxon>Bacteria</taxon>
        <taxon>Bacillati</taxon>
        <taxon>Actinomycetota</taxon>
        <taxon>Actinomycetes</taxon>
        <taxon>Micrococcales</taxon>
        <taxon>Intrasporangiaceae</taxon>
        <taxon>Intrasporangium</taxon>
    </lineage>
</organism>
<gene>
    <name evidence="2" type="ORF">N865_02535</name>
</gene>
<accession>W9G8W7</accession>
<dbReference type="RefSeq" id="WP_157557576.1">
    <property type="nucleotide sequence ID" value="NZ_AWSA01000009.1"/>
</dbReference>
<evidence type="ECO:0000313" key="3">
    <source>
        <dbReference type="Proteomes" id="UP000019489"/>
    </source>
</evidence>
<dbReference type="AlphaFoldDB" id="W9G8W7"/>
<dbReference type="STRING" id="1386089.N865_02535"/>
<comment type="caution">
    <text evidence="2">The sequence shown here is derived from an EMBL/GenBank/DDBJ whole genome shotgun (WGS) entry which is preliminary data.</text>
</comment>
<keyword evidence="3" id="KW-1185">Reference proteome</keyword>
<feature type="transmembrane region" description="Helical" evidence="1">
    <location>
        <begin position="21"/>
        <end position="39"/>
    </location>
</feature>
<evidence type="ECO:0000313" key="2">
    <source>
        <dbReference type="EMBL" id="EWT02621.1"/>
    </source>
</evidence>
<keyword evidence="1" id="KW-0812">Transmembrane</keyword>
<proteinExistence type="predicted"/>